<dbReference type="VEuPathDB" id="FungiDB:ASPZODRAFT_1187816"/>
<dbReference type="RefSeq" id="XP_022577776.1">
    <property type="nucleotide sequence ID" value="XM_022721207.1"/>
</dbReference>
<evidence type="ECO:0000256" key="1">
    <source>
        <dbReference type="SAM" id="MobiDB-lite"/>
    </source>
</evidence>
<dbReference type="AlphaFoldDB" id="A0A1L9S7W8"/>
<feature type="compositionally biased region" description="Basic and acidic residues" evidence="1">
    <location>
        <begin position="42"/>
        <end position="58"/>
    </location>
</feature>
<proteinExistence type="predicted"/>
<protein>
    <submittedName>
        <fullName evidence="2">Uncharacterized protein</fullName>
    </submittedName>
</protein>
<dbReference type="EMBL" id="KV878353">
    <property type="protein sequence ID" value="OJJ43266.1"/>
    <property type="molecule type" value="Genomic_DNA"/>
</dbReference>
<evidence type="ECO:0000313" key="2">
    <source>
        <dbReference type="EMBL" id="OJJ43266.1"/>
    </source>
</evidence>
<sequence>MILKTQRVNKGEILKRDYNKASLLAKNKNKKKKKKKKKKRCLHMEKSHSEIKPVQERN</sequence>
<evidence type="ECO:0000313" key="3">
    <source>
        <dbReference type="Proteomes" id="UP000184188"/>
    </source>
</evidence>
<feature type="region of interest" description="Disordered" evidence="1">
    <location>
        <begin position="22"/>
        <end position="58"/>
    </location>
</feature>
<gene>
    <name evidence="2" type="ORF">ASPZODRAFT_1187816</name>
</gene>
<dbReference type="Proteomes" id="UP000184188">
    <property type="component" value="Unassembled WGS sequence"/>
</dbReference>
<organism evidence="2 3">
    <name type="scientific">Penicilliopsis zonata CBS 506.65</name>
    <dbReference type="NCBI Taxonomy" id="1073090"/>
    <lineage>
        <taxon>Eukaryota</taxon>
        <taxon>Fungi</taxon>
        <taxon>Dikarya</taxon>
        <taxon>Ascomycota</taxon>
        <taxon>Pezizomycotina</taxon>
        <taxon>Eurotiomycetes</taxon>
        <taxon>Eurotiomycetidae</taxon>
        <taxon>Eurotiales</taxon>
        <taxon>Aspergillaceae</taxon>
        <taxon>Penicilliopsis</taxon>
    </lineage>
</organism>
<reference evidence="3" key="1">
    <citation type="journal article" date="2017" name="Genome Biol.">
        <title>Comparative genomics reveals high biological diversity and specific adaptations in the industrially and medically important fungal genus Aspergillus.</title>
        <authorList>
            <person name="de Vries R.P."/>
            <person name="Riley R."/>
            <person name="Wiebenga A."/>
            <person name="Aguilar-Osorio G."/>
            <person name="Amillis S."/>
            <person name="Uchima C.A."/>
            <person name="Anderluh G."/>
            <person name="Asadollahi M."/>
            <person name="Askin M."/>
            <person name="Barry K."/>
            <person name="Battaglia E."/>
            <person name="Bayram O."/>
            <person name="Benocci T."/>
            <person name="Braus-Stromeyer S.A."/>
            <person name="Caldana C."/>
            <person name="Canovas D."/>
            <person name="Cerqueira G.C."/>
            <person name="Chen F."/>
            <person name="Chen W."/>
            <person name="Choi C."/>
            <person name="Clum A."/>
            <person name="Dos Santos R.A."/>
            <person name="Damasio A.R."/>
            <person name="Diallinas G."/>
            <person name="Emri T."/>
            <person name="Fekete E."/>
            <person name="Flipphi M."/>
            <person name="Freyberg S."/>
            <person name="Gallo A."/>
            <person name="Gournas C."/>
            <person name="Habgood R."/>
            <person name="Hainaut M."/>
            <person name="Harispe M.L."/>
            <person name="Henrissat B."/>
            <person name="Hilden K.S."/>
            <person name="Hope R."/>
            <person name="Hossain A."/>
            <person name="Karabika E."/>
            <person name="Karaffa L."/>
            <person name="Karanyi Z."/>
            <person name="Krasevec N."/>
            <person name="Kuo A."/>
            <person name="Kusch H."/>
            <person name="LaButti K."/>
            <person name="Lagendijk E.L."/>
            <person name="Lapidus A."/>
            <person name="Levasseur A."/>
            <person name="Lindquist E."/>
            <person name="Lipzen A."/>
            <person name="Logrieco A.F."/>
            <person name="MacCabe A."/>
            <person name="Maekelae M.R."/>
            <person name="Malavazi I."/>
            <person name="Melin P."/>
            <person name="Meyer V."/>
            <person name="Mielnichuk N."/>
            <person name="Miskei M."/>
            <person name="Molnar A.P."/>
            <person name="Mule G."/>
            <person name="Ngan C.Y."/>
            <person name="Orejas M."/>
            <person name="Orosz E."/>
            <person name="Ouedraogo J.P."/>
            <person name="Overkamp K.M."/>
            <person name="Park H.-S."/>
            <person name="Perrone G."/>
            <person name="Piumi F."/>
            <person name="Punt P.J."/>
            <person name="Ram A.F."/>
            <person name="Ramon A."/>
            <person name="Rauscher S."/>
            <person name="Record E."/>
            <person name="Riano-Pachon D.M."/>
            <person name="Robert V."/>
            <person name="Roehrig J."/>
            <person name="Ruller R."/>
            <person name="Salamov A."/>
            <person name="Salih N.S."/>
            <person name="Samson R.A."/>
            <person name="Sandor E."/>
            <person name="Sanguinetti M."/>
            <person name="Schuetze T."/>
            <person name="Sepcic K."/>
            <person name="Shelest E."/>
            <person name="Sherlock G."/>
            <person name="Sophianopoulou V."/>
            <person name="Squina F.M."/>
            <person name="Sun H."/>
            <person name="Susca A."/>
            <person name="Todd R.B."/>
            <person name="Tsang A."/>
            <person name="Unkles S.E."/>
            <person name="van de Wiele N."/>
            <person name="van Rossen-Uffink D."/>
            <person name="Oliveira J.V."/>
            <person name="Vesth T.C."/>
            <person name="Visser J."/>
            <person name="Yu J.-H."/>
            <person name="Zhou M."/>
            <person name="Andersen M.R."/>
            <person name="Archer D.B."/>
            <person name="Baker S.E."/>
            <person name="Benoit I."/>
            <person name="Brakhage A.A."/>
            <person name="Braus G.H."/>
            <person name="Fischer R."/>
            <person name="Frisvad J.C."/>
            <person name="Goldman G.H."/>
            <person name="Houbraken J."/>
            <person name="Oakley B."/>
            <person name="Pocsi I."/>
            <person name="Scazzocchio C."/>
            <person name="Seiboth B."/>
            <person name="vanKuyk P.A."/>
            <person name="Wortman J."/>
            <person name="Dyer P.S."/>
            <person name="Grigoriev I.V."/>
        </authorList>
    </citation>
    <scope>NUCLEOTIDE SEQUENCE [LARGE SCALE GENOMIC DNA]</scope>
    <source>
        <strain evidence="3">CBS 506.65</strain>
    </source>
</reference>
<name>A0A1L9S7W8_9EURO</name>
<feature type="compositionally biased region" description="Basic residues" evidence="1">
    <location>
        <begin position="27"/>
        <end position="41"/>
    </location>
</feature>
<dbReference type="GeneID" id="34607672"/>
<keyword evidence="3" id="KW-1185">Reference proteome</keyword>
<accession>A0A1L9S7W8</accession>